<dbReference type="GeneID" id="27899209"/>
<reference evidence="1 2" key="1">
    <citation type="journal article" date="2012" name="PLoS Pathog.">
        <title>Diverse lifestyles and strategies of plant pathogenesis encoded in the genomes of eighteen Dothideomycetes fungi.</title>
        <authorList>
            <person name="Ohm R.A."/>
            <person name="Feau N."/>
            <person name="Henrissat B."/>
            <person name="Schoch C.L."/>
            <person name="Horwitz B.A."/>
            <person name="Barry K.W."/>
            <person name="Condon B.J."/>
            <person name="Copeland A.C."/>
            <person name="Dhillon B."/>
            <person name="Glaser F."/>
            <person name="Hesse C.N."/>
            <person name="Kosti I."/>
            <person name="LaButti K."/>
            <person name="Lindquist E.A."/>
            <person name="Lucas S."/>
            <person name="Salamov A.A."/>
            <person name="Bradshaw R.E."/>
            <person name="Ciuffetti L."/>
            <person name="Hamelin R.C."/>
            <person name="Kema G.H.J."/>
            <person name="Lawrence C."/>
            <person name="Scott J.A."/>
            <person name="Spatafora J.W."/>
            <person name="Turgeon B.G."/>
            <person name="de Wit P.J.G.M."/>
            <person name="Zhong S."/>
            <person name="Goodwin S.B."/>
            <person name="Grigoriev I.V."/>
        </authorList>
    </citation>
    <scope>NUCLEOTIDE SEQUENCE [LARGE SCALE GENOMIC DNA]</scope>
    <source>
        <strain evidence="1 2">SO2202</strain>
    </source>
</reference>
<organism evidence="1 2">
    <name type="scientific">Sphaerulina musiva (strain SO2202)</name>
    <name type="common">Poplar stem canker fungus</name>
    <name type="synonym">Septoria musiva</name>
    <dbReference type="NCBI Taxonomy" id="692275"/>
    <lineage>
        <taxon>Eukaryota</taxon>
        <taxon>Fungi</taxon>
        <taxon>Dikarya</taxon>
        <taxon>Ascomycota</taxon>
        <taxon>Pezizomycotina</taxon>
        <taxon>Dothideomycetes</taxon>
        <taxon>Dothideomycetidae</taxon>
        <taxon>Mycosphaerellales</taxon>
        <taxon>Mycosphaerellaceae</taxon>
        <taxon>Sphaerulina</taxon>
    </lineage>
</organism>
<evidence type="ECO:0000313" key="2">
    <source>
        <dbReference type="Proteomes" id="UP000016931"/>
    </source>
</evidence>
<gene>
    <name evidence="1" type="ORF">SEPMUDRAFT_126463</name>
</gene>
<protein>
    <submittedName>
        <fullName evidence="1">Uncharacterized protein</fullName>
    </submittedName>
</protein>
<proteinExistence type="predicted"/>
<accession>N1QLJ5</accession>
<dbReference type="EMBL" id="KB456265">
    <property type="protein sequence ID" value="EMF12141.1"/>
    <property type="molecule type" value="Genomic_DNA"/>
</dbReference>
<sequence length="76" mass="8617">TRYSSLGALCDERAYILSLVRDSSNSDRVAGPPRRSQYRRHGIHILFQTVPPATITRRPGWLCPFLLGMLDRPAVH</sequence>
<dbReference type="RefSeq" id="XP_016760262.1">
    <property type="nucleotide sequence ID" value="XM_016902072.1"/>
</dbReference>
<dbReference type="HOGENOM" id="CLU_2661406_0_0_1"/>
<name>N1QLJ5_SPHMS</name>
<dbReference type="AlphaFoldDB" id="N1QLJ5"/>
<dbReference type="Proteomes" id="UP000016931">
    <property type="component" value="Unassembled WGS sequence"/>
</dbReference>
<keyword evidence="2" id="KW-1185">Reference proteome</keyword>
<evidence type="ECO:0000313" key="1">
    <source>
        <dbReference type="EMBL" id="EMF12141.1"/>
    </source>
</evidence>
<feature type="non-terminal residue" evidence="1">
    <location>
        <position position="1"/>
    </location>
</feature>